<organism evidence="1 2">
    <name type="scientific">Solidesulfovibrio carbinolicus</name>
    <dbReference type="NCBI Taxonomy" id="296842"/>
    <lineage>
        <taxon>Bacteria</taxon>
        <taxon>Pseudomonadati</taxon>
        <taxon>Thermodesulfobacteriota</taxon>
        <taxon>Desulfovibrionia</taxon>
        <taxon>Desulfovibrionales</taxon>
        <taxon>Desulfovibrionaceae</taxon>
        <taxon>Solidesulfovibrio</taxon>
    </lineage>
</organism>
<dbReference type="Proteomes" id="UP000293296">
    <property type="component" value="Chromosome"/>
</dbReference>
<dbReference type="RefSeq" id="WP_129355139.1">
    <property type="nucleotide sequence ID" value="NZ_CP026538.1"/>
</dbReference>
<reference evidence="1 2" key="1">
    <citation type="submission" date="2018-02" db="EMBL/GenBank/DDBJ databases">
        <title>Genome sequence of Desulfovibrio carbinolicus DSM 3852.</title>
        <authorList>
            <person name="Wilbanks E."/>
            <person name="Skennerton C.T."/>
            <person name="Orphan V.J."/>
        </authorList>
    </citation>
    <scope>NUCLEOTIDE SEQUENCE [LARGE SCALE GENOMIC DNA]</scope>
    <source>
        <strain evidence="1 2">DSM 3852</strain>
    </source>
</reference>
<dbReference type="SUPFAM" id="SSF49785">
    <property type="entry name" value="Galactose-binding domain-like"/>
    <property type="match status" value="1"/>
</dbReference>
<name>A0A4P6HPQ6_9BACT</name>
<evidence type="ECO:0000313" key="2">
    <source>
        <dbReference type="Proteomes" id="UP000293296"/>
    </source>
</evidence>
<protein>
    <recommendedName>
        <fullName evidence="3">F5/8 type C domain-containing protein</fullName>
    </recommendedName>
</protein>
<evidence type="ECO:0000313" key="1">
    <source>
        <dbReference type="EMBL" id="QAZ69085.1"/>
    </source>
</evidence>
<dbReference type="KEGG" id="dcb:C3Y92_18315"/>
<sequence>MPSSLVYYQTGSTVAAAALDPAQTDFYRDLLVRHRFRDALGHVPGDDDALLWVEGEVFYSTCGVPGPHSVHSFSISSSDGRNGCWAPDPKNAVPEFVGVRFDAPIRVTAFQFASGLFSNHYCPYGYGPCACPTDFRFEASNDEVSWTTLYTATNYGGMRVATASPFYDEPADYWDDGVFLSERLDCANDHYYLSYRLVVSAFKPDKNGNYNISELVFYGRTA</sequence>
<gene>
    <name evidence="1" type="ORF">C3Y92_18315</name>
</gene>
<dbReference type="InterPro" id="IPR008979">
    <property type="entry name" value="Galactose-bd-like_sf"/>
</dbReference>
<proteinExistence type="predicted"/>
<accession>A0A4P6HPQ6</accession>
<dbReference type="EMBL" id="CP026538">
    <property type="protein sequence ID" value="QAZ69085.1"/>
    <property type="molecule type" value="Genomic_DNA"/>
</dbReference>
<dbReference type="Gene3D" id="2.60.120.260">
    <property type="entry name" value="Galactose-binding domain-like"/>
    <property type="match status" value="1"/>
</dbReference>
<dbReference type="OrthoDB" id="5448456at2"/>
<evidence type="ECO:0008006" key="3">
    <source>
        <dbReference type="Google" id="ProtNLM"/>
    </source>
</evidence>
<keyword evidence="2" id="KW-1185">Reference proteome</keyword>
<dbReference type="AlphaFoldDB" id="A0A4P6HPQ6"/>